<feature type="transmembrane region" description="Helical" evidence="1">
    <location>
        <begin position="37"/>
        <end position="56"/>
    </location>
</feature>
<sequence>MTADSDVPHSPITLESGKDPLHGDVVLGSPRAWAPHLWWISLLGGGAGAAFVWLATPHGREIQAVWQLGVKLLAFACLCCAIAFFPWASRRLYWLLYVPLVFFTGYVLPRISYFYYGDTARAQGGSFYTHLYLLLYPGIVLSVAAAYRLGGGSPGNCLKLAVNGVIIVFSGFLDIMWQLVNPIPIPELIDAPHIAVFTGGPISFGATILFALAHVPIVVGVALLPLDRWIDRLLGITPPAVVR</sequence>
<accession>A0ABV0B285</accession>
<evidence type="ECO:0000256" key="1">
    <source>
        <dbReference type="SAM" id="Phobius"/>
    </source>
</evidence>
<keyword evidence="3" id="KW-1185">Reference proteome</keyword>
<feature type="transmembrane region" description="Helical" evidence="1">
    <location>
        <begin position="68"/>
        <end position="87"/>
    </location>
</feature>
<keyword evidence="1" id="KW-0812">Transmembrane</keyword>
<reference evidence="2 3" key="1">
    <citation type="submission" date="2024-05" db="EMBL/GenBank/DDBJ databases">
        <title>Microbispora sp.ZYX-F-249.</title>
        <authorList>
            <person name="Xie H."/>
        </authorList>
    </citation>
    <scope>NUCLEOTIDE SEQUENCE [LARGE SCALE GENOMIC DNA]</scope>
    <source>
        <strain evidence="2 3">ZYX-F-249</strain>
    </source>
</reference>
<dbReference type="EMBL" id="JBDJAW010000051">
    <property type="protein sequence ID" value="MEN3540481.1"/>
    <property type="molecule type" value="Genomic_DNA"/>
</dbReference>
<gene>
    <name evidence="2" type="ORF">AAH991_35585</name>
</gene>
<feature type="transmembrane region" description="Helical" evidence="1">
    <location>
        <begin position="200"/>
        <end position="224"/>
    </location>
</feature>
<keyword evidence="1" id="KW-1133">Transmembrane helix</keyword>
<keyword evidence="1" id="KW-0472">Membrane</keyword>
<name>A0ABV0B285_9ACTN</name>
<proteinExistence type="predicted"/>
<dbReference type="Proteomes" id="UP001447516">
    <property type="component" value="Unassembled WGS sequence"/>
</dbReference>
<feature type="transmembrane region" description="Helical" evidence="1">
    <location>
        <begin position="127"/>
        <end position="148"/>
    </location>
</feature>
<comment type="caution">
    <text evidence="2">The sequence shown here is derived from an EMBL/GenBank/DDBJ whole genome shotgun (WGS) entry which is preliminary data.</text>
</comment>
<feature type="transmembrane region" description="Helical" evidence="1">
    <location>
        <begin position="160"/>
        <end position="180"/>
    </location>
</feature>
<feature type="transmembrane region" description="Helical" evidence="1">
    <location>
        <begin position="94"/>
        <end position="115"/>
    </location>
</feature>
<dbReference type="RefSeq" id="WP_346230336.1">
    <property type="nucleotide sequence ID" value="NZ_JBDJAW010000051.1"/>
</dbReference>
<evidence type="ECO:0000313" key="3">
    <source>
        <dbReference type="Proteomes" id="UP001447516"/>
    </source>
</evidence>
<organism evidence="2 3">
    <name type="scientific">Microbispora maris</name>
    <dbReference type="NCBI Taxonomy" id="3144104"/>
    <lineage>
        <taxon>Bacteria</taxon>
        <taxon>Bacillati</taxon>
        <taxon>Actinomycetota</taxon>
        <taxon>Actinomycetes</taxon>
        <taxon>Streptosporangiales</taxon>
        <taxon>Streptosporangiaceae</taxon>
        <taxon>Microbispora</taxon>
    </lineage>
</organism>
<evidence type="ECO:0000313" key="2">
    <source>
        <dbReference type="EMBL" id="MEN3540481.1"/>
    </source>
</evidence>
<protein>
    <submittedName>
        <fullName evidence="2">Uncharacterized protein</fullName>
    </submittedName>
</protein>